<keyword evidence="5 9" id="KW-0812">Transmembrane</keyword>
<evidence type="ECO:0000256" key="7">
    <source>
        <dbReference type="ARBA" id="ARBA00022989"/>
    </source>
</evidence>
<feature type="transmembrane region" description="Helical" evidence="9">
    <location>
        <begin position="276"/>
        <end position="296"/>
    </location>
</feature>
<organism evidence="11 12">
    <name type="scientific">Luteibacter yeojuensis</name>
    <dbReference type="NCBI Taxonomy" id="345309"/>
    <lineage>
        <taxon>Bacteria</taxon>
        <taxon>Pseudomonadati</taxon>
        <taxon>Pseudomonadota</taxon>
        <taxon>Gammaproteobacteria</taxon>
        <taxon>Lysobacterales</taxon>
        <taxon>Rhodanobacteraceae</taxon>
        <taxon>Luteibacter</taxon>
    </lineage>
</organism>
<feature type="transmembrane region" description="Helical" evidence="9">
    <location>
        <begin position="21"/>
        <end position="43"/>
    </location>
</feature>
<feature type="transmembrane region" description="Helical" evidence="9">
    <location>
        <begin position="368"/>
        <end position="392"/>
    </location>
</feature>
<feature type="transmembrane region" description="Helical" evidence="9">
    <location>
        <begin position="85"/>
        <end position="103"/>
    </location>
</feature>
<feature type="transmembrane region" description="Helical" evidence="9">
    <location>
        <begin position="151"/>
        <end position="173"/>
    </location>
</feature>
<feature type="domain" description="Major facilitator superfamily (MFS) profile" evidence="10">
    <location>
        <begin position="13"/>
        <end position="423"/>
    </location>
</feature>
<evidence type="ECO:0000259" key="10">
    <source>
        <dbReference type="PROSITE" id="PS50850"/>
    </source>
</evidence>
<keyword evidence="3" id="KW-0813">Transport</keyword>
<dbReference type="InterPro" id="IPR036259">
    <property type="entry name" value="MFS_trans_sf"/>
</dbReference>
<reference evidence="11 12" key="1">
    <citation type="submission" date="2015-03" db="EMBL/GenBank/DDBJ databases">
        <title>Draft genome sequence of Luteibacter yeojuensis strain SU11.</title>
        <authorList>
            <person name="Sulaiman J."/>
            <person name="Priya K."/>
            <person name="Chan K.-G."/>
        </authorList>
    </citation>
    <scope>NUCLEOTIDE SEQUENCE [LARGE SCALE GENOMIC DNA]</scope>
    <source>
        <strain evidence="11 12">SU11</strain>
    </source>
</reference>
<dbReference type="RefSeq" id="WP_045828188.1">
    <property type="nucleotide sequence ID" value="NZ_JZRB01000006.1"/>
</dbReference>
<keyword evidence="8 9" id="KW-0472">Membrane</keyword>
<dbReference type="Proteomes" id="UP000033651">
    <property type="component" value="Unassembled WGS sequence"/>
</dbReference>
<protein>
    <submittedName>
        <fullName evidence="11">Citrate-proton symporter</fullName>
    </submittedName>
</protein>
<accession>A0A0F3L2R5</accession>
<sequence length="449" mass="48258">MAQVQEGGSKFGRVFKVVSGNFLEMFDFMVYGFYASAIAHAIFPNASGYVSLMMSLMTFGVGFLMRPVGAIVLGAYIDRHGRRKGLIASLAIMSVGVLIIAFTPDYKTIGMAAPLLVLVGRLLQGFSAGAESGGVSVYLAEIAPPGKRGLYVAWQSASQQVAVIFAAILGVVLRFTLSEDQIMAWGWRIPFIIGSLIVPLLFYIRRTLQETEAFEKRAATHAPTLREIYAGLLANWKLVLNAVLLVTLTSVMFYLITAYTPTYGKEVLNLTARDAFVVTVCVGISNFIFVPLMGAVSDRIGRVRTLTIFSLAVAISAYPAMAWLVAEPSFGRMLAVLLWLSFLYGGYQGVMVVSLTEMMPAHVRASGFSVAYSLAQAIFGGFTPAVSTYLIHSTGDKAMPGAWLAASAIASFFGVWMLHRSGAPVGKGTRDVAANAPAAKHDTVARVAH</sequence>
<feature type="transmembrane region" description="Helical" evidence="9">
    <location>
        <begin position="49"/>
        <end position="73"/>
    </location>
</feature>
<dbReference type="Gene3D" id="1.20.1250.20">
    <property type="entry name" value="MFS general substrate transporter like domains"/>
    <property type="match status" value="2"/>
</dbReference>
<evidence type="ECO:0000256" key="8">
    <source>
        <dbReference type="ARBA" id="ARBA00023136"/>
    </source>
</evidence>
<evidence type="ECO:0000256" key="6">
    <source>
        <dbReference type="ARBA" id="ARBA00022847"/>
    </source>
</evidence>
<comment type="caution">
    <text evidence="11">The sequence shown here is derived from an EMBL/GenBank/DDBJ whole genome shotgun (WGS) entry which is preliminary data.</text>
</comment>
<dbReference type="InterPro" id="IPR051084">
    <property type="entry name" value="H+-coupled_symporters"/>
</dbReference>
<dbReference type="PATRIC" id="fig|345309.4.peg.3634"/>
<feature type="transmembrane region" description="Helical" evidence="9">
    <location>
        <begin position="185"/>
        <end position="204"/>
    </location>
</feature>
<dbReference type="NCBIfam" id="NF011656">
    <property type="entry name" value="PRK15075.1"/>
    <property type="match status" value="1"/>
</dbReference>
<dbReference type="AlphaFoldDB" id="A0A0F3L2R5"/>
<comment type="similarity">
    <text evidence="2">Belongs to the major facilitator superfamily. Metabolite:H+ Symporter (MHS) family (TC 2.A.1.6) family.</text>
</comment>
<feature type="transmembrane region" description="Helical" evidence="9">
    <location>
        <begin position="238"/>
        <end position="256"/>
    </location>
</feature>
<evidence type="ECO:0000256" key="3">
    <source>
        <dbReference type="ARBA" id="ARBA00022448"/>
    </source>
</evidence>
<keyword evidence="4" id="KW-1003">Cell membrane</keyword>
<dbReference type="PANTHER" id="PTHR43528:SF6">
    <property type="entry name" value="CITRATE-PROTON SYMPORTER"/>
    <property type="match status" value="1"/>
</dbReference>
<name>A0A0F3L2R5_9GAMM</name>
<comment type="subcellular location">
    <subcellularLocation>
        <location evidence="1">Cell membrane</location>
        <topology evidence="1">Multi-pass membrane protein</topology>
    </subcellularLocation>
</comment>
<dbReference type="InterPro" id="IPR005829">
    <property type="entry name" value="Sugar_transporter_CS"/>
</dbReference>
<proteinExistence type="inferred from homology"/>
<feature type="transmembrane region" description="Helical" evidence="9">
    <location>
        <begin position="398"/>
        <end position="418"/>
    </location>
</feature>
<evidence type="ECO:0000313" key="12">
    <source>
        <dbReference type="Proteomes" id="UP000033651"/>
    </source>
</evidence>
<dbReference type="InterPro" id="IPR011701">
    <property type="entry name" value="MFS"/>
</dbReference>
<evidence type="ECO:0000313" key="11">
    <source>
        <dbReference type="EMBL" id="KJV36629.1"/>
    </source>
</evidence>
<feature type="transmembrane region" description="Helical" evidence="9">
    <location>
        <begin position="308"/>
        <end position="326"/>
    </location>
</feature>
<evidence type="ECO:0000256" key="5">
    <source>
        <dbReference type="ARBA" id="ARBA00022692"/>
    </source>
</evidence>
<dbReference type="PROSITE" id="PS50850">
    <property type="entry name" value="MFS"/>
    <property type="match status" value="1"/>
</dbReference>
<dbReference type="Pfam" id="PF07690">
    <property type="entry name" value="MFS_1"/>
    <property type="match status" value="1"/>
</dbReference>
<gene>
    <name evidence="11" type="ORF">VI08_03630</name>
</gene>
<feature type="transmembrane region" description="Helical" evidence="9">
    <location>
        <begin position="115"/>
        <end position="139"/>
    </location>
</feature>
<evidence type="ECO:0000256" key="1">
    <source>
        <dbReference type="ARBA" id="ARBA00004651"/>
    </source>
</evidence>
<dbReference type="PANTHER" id="PTHR43528">
    <property type="entry name" value="ALPHA-KETOGLUTARATE PERMEASE"/>
    <property type="match status" value="1"/>
</dbReference>
<evidence type="ECO:0000256" key="2">
    <source>
        <dbReference type="ARBA" id="ARBA00008240"/>
    </source>
</evidence>
<dbReference type="GO" id="GO:0005886">
    <property type="term" value="C:plasma membrane"/>
    <property type="evidence" value="ECO:0007669"/>
    <property type="project" value="UniProtKB-SubCell"/>
</dbReference>
<keyword evidence="12" id="KW-1185">Reference proteome</keyword>
<keyword evidence="7 9" id="KW-1133">Transmembrane helix</keyword>
<keyword evidence="6" id="KW-0769">Symport</keyword>
<dbReference type="GO" id="GO:0015293">
    <property type="term" value="F:symporter activity"/>
    <property type="evidence" value="ECO:0007669"/>
    <property type="project" value="UniProtKB-KW"/>
</dbReference>
<dbReference type="FunFam" id="1.20.1250.20:FF:000001">
    <property type="entry name" value="Dicarboxylate MFS transporter"/>
    <property type="match status" value="1"/>
</dbReference>
<dbReference type="SUPFAM" id="SSF103473">
    <property type="entry name" value="MFS general substrate transporter"/>
    <property type="match status" value="1"/>
</dbReference>
<dbReference type="InterPro" id="IPR020846">
    <property type="entry name" value="MFS_dom"/>
</dbReference>
<dbReference type="EMBL" id="JZRB01000006">
    <property type="protein sequence ID" value="KJV36629.1"/>
    <property type="molecule type" value="Genomic_DNA"/>
</dbReference>
<dbReference type="PROSITE" id="PS00217">
    <property type="entry name" value="SUGAR_TRANSPORT_2"/>
    <property type="match status" value="1"/>
</dbReference>
<evidence type="ECO:0000256" key="9">
    <source>
        <dbReference type="SAM" id="Phobius"/>
    </source>
</evidence>
<feature type="transmembrane region" description="Helical" evidence="9">
    <location>
        <begin position="332"/>
        <end position="356"/>
    </location>
</feature>
<evidence type="ECO:0000256" key="4">
    <source>
        <dbReference type="ARBA" id="ARBA00022475"/>
    </source>
</evidence>
<dbReference type="OrthoDB" id="3690818at2"/>